<protein>
    <submittedName>
        <fullName evidence="2">Uncharacterized protein</fullName>
    </submittedName>
</protein>
<reference evidence="3" key="1">
    <citation type="submission" date="2016-10" db="EMBL/GenBank/DDBJ databases">
        <authorList>
            <person name="Varghese N."/>
            <person name="Submissions S."/>
        </authorList>
    </citation>
    <scope>NUCLEOTIDE SEQUENCE [LARGE SCALE GENOMIC DNA]</scope>
    <source>
        <strain evidence="3">DSM 22002</strain>
    </source>
</reference>
<proteinExistence type="predicted"/>
<name>A0A1G8A4P3_9MICO</name>
<organism evidence="2 3">
    <name type="scientific">Agrococcus jejuensis</name>
    <dbReference type="NCBI Taxonomy" id="399736"/>
    <lineage>
        <taxon>Bacteria</taxon>
        <taxon>Bacillati</taxon>
        <taxon>Actinomycetota</taxon>
        <taxon>Actinomycetes</taxon>
        <taxon>Micrococcales</taxon>
        <taxon>Microbacteriaceae</taxon>
        <taxon>Agrococcus</taxon>
    </lineage>
</organism>
<feature type="transmembrane region" description="Helical" evidence="1">
    <location>
        <begin position="21"/>
        <end position="46"/>
    </location>
</feature>
<evidence type="ECO:0000313" key="3">
    <source>
        <dbReference type="Proteomes" id="UP000198822"/>
    </source>
</evidence>
<evidence type="ECO:0000313" key="2">
    <source>
        <dbReference type="EMBL" id="SDH15914.1"/>
    </source>
</evidence>
<accession>A0A1G8A4P3</accession>
<gene>
    <name evidence="2" type="ORF">SAMN04489720_0247</name>
</gene>
<keyword evidence="1" id="KW-1133">Transmembrane helix</keyword>
<keyword evidence="1" id="KW-0472">Membrane</keyword>
<dbReference type="EMBL" id="LT629695">
    <property type="protein sequence ID" value="SDH15914.1"/>
    <property type="molecule type" value="Genomic_DNA"/>
</dbReference>
<keyword evidence="3" id="KW-1185">Reference proteome</keyword>
<dbReference type="Proteomes" id="UP000198822">
    <property type="component" value="Chromosome I"/>
</dbReference>
<dbReference type="RefSeq" id="WP_157674611.1">
    <property type="nucleotide sequence ID" value="NZ_LT629695.1"/>
</dbReference>
<keyword evidence="1" id="KW-0812">Transmembrane</keyword>
<dbReference type="AlphaFoldDB" id="A0A1G8A4P3"/>
<sequence length="116" mass="13065">MVQYTREQARAEVLRLTEPKAASGVMNITMLLYIGPVIFFMAVIFFASSQNPITESDQMFYTASQWGMGLGATMFAVGGISMLVMFSSAKENGRRVNELCEQYGLDKDEILRSRRF</sequence>
<feature type="transmembrane region" description="Helical" evidence="1">
    <location>
        <begin position="66"/>
        <end position="86"/>
    </location>
</feature>
<evidence type="ECO:0000256" key="1">
    <source>
        <dbReference type="SAM" id="Phobius"/>
    </source>
</evidence>